<accession>A0A940XUJ8</accession>
<dbReference type="EMBL" id="JAGPYQ010000001">
    <property type="protein sequence ID" value="MBQ0846795.1"/>
    <property type="molecule type" value="Genomic_DNA"/>
</dbReference>
<evidence type="ECO:0000259" key="6">
    <source>
        <dbReference type="PROSITE" id="PS50977"/>
    </source>
</evidence>
<dbReference type="SUPFAM" id="SSF46689">
    <property type="entry name" value="Homeodomain-like"/>
    <property type="match status" value="1"/>
</dbReference>
<dbReference type="GO" id="GO:0003700">
    <property type="term" value="F:DNA-binding transcription factor activity"/>
    <property type="evidence" value="ECO:0007669"/>
    <property type="project" value="TreeGrafter"/>
</dbReference>
<dbReference type="AlphaFoldDB" id="A0A940XUJ8"/>
<sequence length="224" mass="24387">MTAMTAARTPPPATATAARPGPGLRERKKIRTRTAIRAATYDLIREQGYDATTIEQIAERAEVSPSTVLRYFPAKEDIVLTDEYAPLLVAELRARPADEPWLDSLRHVCRTGLALGAPASEESEAAEEEEATRLRTRLMVEVPAVRTRMTENMAGTGRLLCQVIGERTGRAPDGFEVRVAAMSLVGALTEASLYWAEHGHEDDLGALVDRALDILEQGLAPGKP</sequence>
<feature type="region of interest" description="Disordered" evidence="5">
    <location>
        <begin position="1"/>
        <end position="23"/>
    </location>
</feature>
<dbReference type="Pfam" id="PF00440">
    <property type="entry name" value="TetR_N"/>
    <property type="match status" value="1"/>
</dbReference>
<dbReference type="InterPro" id="IPR041347">
    <property type="entry name" value="MftR_C"/>
</dbReference>
<keyword evidence="8" id="KW-1185">Reference proteome</keyword>
<protein>
    <submittedName>
        <fullName evidence="7">TetR family transcriptional regulator</fullName>
    </submittedName>
</protein>
<dbReference type="PROSITE" id="PS50977">
    <property type="entry name" value="HTH_TETR_2"/>
    <property type="match status" value="1"/>
</dbReference>
<dbReference type="PRINTS" id="PR00455">
    <property type="entry name" value="HTHTETR"/>
</dbReference>
<dbReference type="Pfam" id="PF17754">
    <property type="entry name" value="TetR_C_14"/>
    <property type="match status" value="1"/>
</dbReference>
<reference evidence="7 8" key="1">
    <citation type="submission" date="2021-04" db="EMBL/GenBank/DDBJ databases">
        <authorList>
            <person name="Tang X."/>
            <person name="Zhou X."/>
            <person name="Chen X."/>
            <person name="Cernava T."/>
            <person name="Zhang C."/>
        </authorList>
    </citation>
    <scope>NUCLEOTIDE SEQUENCE [LARGE SCALE GENOMIC DNA]</scope>
    <source>
        <strain evidence="7 8">BH-SS-21</strain>
    </source>
</reference>
<dbReference type="InterPro" id="IPR001647">
    <property type="entry name" value="HTH_TetR"/>
</dbReference>
<gene>
    <name evidence="7" type="ORF">J8N05_00985</name>
</gene>
<dbReference type="PANTHER" id="PTHR30055:SF234">
    <property type="entry name" value="HTH-TYPE TRANSCRIPTIONAL REGULATOR BETI"/>
    <property type="match status" value="1"/>
</dbReference>
<organism evidence="7 8">
    <name type="scientific">Streptomyces liliiviolaceus</name>
    <dbReference type="NCBI Taxonomy" id="2823109"/>
    <lineage>
        <taxon>Bacteria</taxon>
        <taxon>Bacillati</taxon>
        <taxon>Actinomycetota</taxon>
        <taxon>Actinomycetes</taxon>
        <taxon>Kitasatosporales</taxon>
        <taxon>Streptomycetaceae</taxon>
        <taxon>Streptomyces</taxon>
    </lineage>
</organism>
<comment type="caution">
    <text evidence="7">The sequence shown here is derived from an EMBL/GenBank/DDBJ whole genome shotgun (WGS) entry which is preliminary data.</text>
</comment>
<evidence type="ECO:0000313" key="8">
    <source>
        <dbReference type="Proteomes" id="UP000677413"/>
    </source>
</evidence>
<dbReference type="Gene3D" id="1.10.357.10">
    <property type="entry name" value="Tetracycline Repressor, domain 2"/>
    <property type="match status" value="1"/>
</dbReference>
<evidence type="ECO:0000256" key="1">
    <source>
        <dbReference type="ARBA" id="ARBA00023015"/>
    </source>
</evidence>
<dbReference type="PANTHER" id="PTHR30055">
    <property type="entry name" value="HTH-TYPE TRANSCRIPTIONAL REGULATOR RUTR"/>
    <property type="match status" value="1"/>
</dbReference>
<feature type="domain" description="HTH tetR-type" evidence="6">
    <location>
        <begin position="30"/>
        <end position="90"/>
    </location>
</feature>
<evidence type="ECO:0000256" key="5">
    <source>
        <dbReference type="SAM" id="MobiDB-lite"/>
    </source>
</evidence>
<keyword evidence="1" id="KW-0805">Transcription regulation</keyword>
<proteinExistence type="predicted"/>
<keyword evidence="2 4" id="KW-0238">DNA-binding</keyword>
<keyword evidence="3" id="KW-0804">Transcription</keyword>
<dbReference type="Proteomes" id="UP000677413">
    <property type="component" value="Unassembled WGS sequence"/>
</dbReference>
<dbReference type="GO" id="GO:0000976">
    <property type="term" value="F:transcription cis-regulatory region binding"/>
    <property type="evidence" value="ECO:0007669"/>
    <property type="project" value="TreeGrafter"/>
</dbReference>
<feature type="DNA-binding region" description="H-T-H motif" evidence="4">
    <location>
        <begin position="53"/>
        <end position="72"/>
    </location>
</feature>
<dbReference type="InterPro" id="IPR009057">
    <property type="entry name" value="Homeodomain-like_sf"/>
</dbReference>
<name>A0A940XUJ8_9ACTN</name>
<dbReference type="RefSeq" id="WP_210880602.1">
    <property type="nucleotide sequence ID" value="NZ_JAGPYQ010000001.1"/>
</dbReference>
<evidence type="ECO:0000256" key="4">
    <source>
        <dbReference type="PROSITE-ProRule" id="PRU00335"/>
    </source>
</evidence>
<dbReference type="Gene3D" id="1.10.10.60">
    <property type="entry name" value="Homeodomain-like"/>
    <property type="match status" value="1"/>
</dbReference>
<evidence type="ECO:0000313" key="7">
    <source>
        <dbReference type="EMBL" id="MBQ0846795.1"/>
    </source>
</evidence>
<evidence type="ECO:0000256" key="2">
    <source>
        <dbReference type="ARBA" id="ARBA00023125"/>
    </source>
</evidence>
<dbReference type="InterPro" id="IPR050109">
    <property type="entry name" value="HTH-type_TetR-like_transc_reg"/>
</dbReference>
<evidence type="ECO:0000256" key="3">
    <source>
        <dbReference type="ARBA" id="ARBA00023163"/>
    </source>
</evidence>